<gene>
    <name evidence="1" type="ORF">J2S14_003098</name>
</gene>
<reference evidence="1 2" key="1">
    <citation type="submission" date="2023-07" db="EMBL/GenBank/DDBJ databases">
        <title>Genomic Encyclopedia of Type Strains, Phase IV (KMG-IV): sequencing the most valuable type-strain genomes for metagenomic binning, comparative biology and taxonomic classification.</title>
        <authorList>
            <person name="Goeker M."/>
        </authorList>
    </citation>
    <scope>NUCLEOTIDE SEQUENCE [LARGE SCALE GENOMIC DNA]</scope>
    <source>
        <strain evidence="1 2">DSM 27848</strain>
    </source>
</reference>
<accession>A0ABU0D772</accession>
<organism evidence="1 2">
    <name type="scientific">Lederbergia wuyishanensis</name>
    <dbReference type="NCBI Taxonomy" id="1347903"/>
    <lineage>
        <taxon>Bacteria</taxon>
        <taxon>Bacillati</taxon>
        <taxon>Bacillota</taxon>
        <taxon>Bacilli</taxon>
        <taxon>Bacillales</taxon>
        <taxon>Bacillaceae</taxon>
        <taxon>Lederbergia</taxon>
    </lineage>
</organism>
<proteinExistence type="predicted"/>
<dbReference type="SUPFAM" id="SSF46785">
    <property type="entry name" value="Winged helix' DNA-binding domain"/>
    <property type="match status" value="1"/>
</dbReference>
<evidence type="ECO:0000313" key="1">
    <source>
        <dbReference type="EMBL" id="MDQ0344257.1"/>
    </source>
</evidence>
<sequence length="130" mass="15266">MSHSYPFNTYSGLLTPEHYKNIGNAIWLFLWCVSSTTTEKEKDGIVWGIVKGNKPHKLSDLSEIFNVNEKTVRRWLDVLEQHEYIRITRAPYGLILTVKNSKRGFFERVDKNVQPENREWTKVSNLIKIL</sequence>
<dbReference type="RefSeq" id="WP_244682526.1">
    <property type="nucleotide sequence ID" value="NZ_JALIRM010000011.1"/>
</dbReference>
<name>A0ABU0D772_9BACI</name>
<protein>
    <submittedName>
        <fullName evidence="1">DeoR/GlpR family transcriptional regulator of sugar metabolism</fullName>
    </submittedName>
</protein>
<keyword evidence="2" id="KW-1185">Reference proteome</keyword>
<comment type="caution">
    <text evidence="1">The sequence shown here is derived from an EMBL/GenBank/DDBJ whole genome shotgun (WGS) entry which is preliminary data.</text>
</comment>
<dbReference type="InterPro" id="IPR036390">
    <property type="entry name" value="WH_DNA-bd_sf"/>
</dbReference>
<dbReference type="EMBL" id="JAUSUO010000008">
    <property type="protein sequence ID" value="MDQ0344257.1"/>
    <property type="molecule type" value="Genomic_DNA"/>
</dbReference>
<evidence type="ECO:0000313" key="2">
    <source>
        <dbReference type="Proteomes" id="UP001232343"/>
    </source>
</evidence>
<dbReference type="Proteomes" id="UP001232343">
    <property type="component" value="Unassembled WGS sequence"/>
</dbReference>